<keyword evidence="4" id="KW-1185">Reference proteome</keyword>
<reference evidence="3 4" key="1">
    <citation type="submission" date="2019-03" db="EMBL/GenBank/DDBJ databases">
        <authorList>
            <person name="Kim M.K.M."/>
        </authorList>
    </citation>
    <scope>NUCLEOTIDE SEQUENCE [LARGE SCALE GENOMIC DNA]</scope>
    <source>
        <strain evidence="3 4">17J68-15</strain>
    </source>
</reference>
<dbReference type="PANTHER" id="PTHR33990">
    <property type="entry name" value="PROTEIN YJDN-RELATED"/>
    <property type="match status" value="1"/>
</dbReference>
<sequence length="213" mass="23592">MPTGAAFQRTGSAAWRRSSIPPRPKCPNSPTDSPEKRSPRRGGGFFVPGSPNHQNLQNLQNHQNLLLRLHKQPLMHTHAIPYVNFDGQAREALTFYKDCFGGELQLLEVGSSPMAAHFPPEAHSRIMHGQLNNGAFVLMASDLTPPPFTAGNNFAVMVACATEEECRRYFEKLSDGGHVYDALKMQFWGALFGVVTDRFGVRWSIGWDPKSAA</sequence>
<evidence type="ECO:0000256" key="1">
    <source>
        <dbReference type="SAM" id="MobiDB-lite"/>
    </source>
</evidence>
<name>A0A4R4E5S2_9BACT</name>
<dbReference type="SUPFAM" id="SSF54593">
    <property type="entry name" value="Glyoxalase/Bleomycin resistance protein/Dihydroxybiphenyl dioxygenase"/>
    <property type="match status" value="1"/>
</dbReference>
<protein>
    <submittedName>
        <fullName evidence="3">VOC family protein</fullName>
    </submittedName>
</protein>
<dbReference type="EMBL" id="SKFH01000001">
    <property type="protein sequence ID" value="TCZ75006.1"/>
    <property type="molecule type" value="Genomic_DNA"/>
</dbReference>
<comment type="caution">
    <text evidence="3">The sequence shown here is derived from an EMBL/GenBank/DDBJ whole genome shotgun (WGS) entry which is preliminary data.</text>
</comment>
<feature type="region of interest" description="Disordered" evidence="1">
    <location>
        <begin position="1"/>
        <end position="53"/>
    </location>
</feature>
<dbReference type="OrthoDB" id="9795306at2"/>
<feature type="domain" description="PhnB-like" evidence="2">
    <location>
        <begin position="79"/>
        <end position="205"/>
    </location>
</feature>
<dbReference type="InterPro" id="IPR028973">
    <property type="entry name" value="PhnB-like"/>
</dbReference>
<dbReference type="Pfam" id="PF06983">
    <property type="entry name" value="3-dmu-9_3-mt"/>
    <property type="match status" value="1"/>
</dbReference>
<dbReference type="PANTHER" id="PTHR33990:SF1">
    <property type="entry name" value="PROTEIN YJDN"/>
    <property type="match status" value="1"/>
</dbReference>
<dbReference type="InterPro" id="IPR029068">
    <property type="entry name" value="Glyas_Bleomycin-R_OHBP_Dase"/>
</dbReference>
<dbReference type="Gene3D" id="3.10.180.10">
    <property type="entry name" value="2,3-Dihydroxybiphenyl 1,2-Dioxygenase, domain 1"/>
    <property type="match status" value="1"/>
</dbReference>
<organism evidence="3 4">
    <name type="scientific">Flaviaesturariibacter aridisoli</name>
    <dbReference type="NCBI Taxonomy" id="2545761"/>
    <lineage>
        <taxon>Bacteria</taxon>
        <taxon>Pseudomonadati</taxon>
        <taxon>Bacteroidota</taxon>
        <taxon>Chitinophagia</taxon>
        <taxon>Chitinophagales</taxon>
        <taxon>Chitinophagaceae</taxon>
        <taxon>Flaviaestuariibacter</taxon>
    </lineage>
</organism>
<proteinExistence type="predicted"/>
<dbReference type="CDD" id="cd06588">
    <property type="entry name" value="PhnB_like"/>
    <property type="match status" value="1"/>
</dbReference>
<dbReference type="Proteomes" id="UP000295164">
    <property type="component" value="Unassembled WGS sequence"/>
</dbReference>
<evidence type="ECO:0000313" key="3">
    <source>
        <dbReference type="EMBL" id="TCZ75006.1"/>
    </source>
</evidence>
<accession>A0A4R4E5S2</accession>
<gene>
    <name evidence="3" type="ORF">E0486_01485</name>
</gene>
<evidence type="ECO:0000313" key="4">
    <source>
        <dbReference type="Proteomes" id="UP000295164"/>
    </source>
</evidence>
<dbReference type="AlphaFoldDB" id="A0A4R4E5S2"/>
<evidence type="ECO:0000259" key="2">
    <source>
        <dbReference type="Pfam" id="PF06983"/>
    </source>
</evidence>